<dbReference type="AlphaFoldDB" id="A0A8B8ZQZ7"/>
<dbReference type="RefSeq" id="XP_038976664.1">
    <property type="nucleotide sequence ID" value="XM_039120736.1"/>
</dbReference>
<dbReference type="InterPro" id="IPR055414">
    <property type="entry name" value="LRR_R13L4/SHOC2-like"/>
</dbReference>
<evidence type="ECO:0000256" key="1">
    <source>
        <dbReference type="ARBA" id="ARBA00022614"/>
    </source>
</evidence>
<keyword evidence="2" id="KW-0677">Repeat</keyword>
<evidence type="ECO:0000313" key="6">
    <source>
        <dbReference type="RefSeq" id="XP_038976663.1"/>
    </source>
</evidence>
<evidence type="ECO:0000256" key="2">
    <source>
        <dbReference type="ARBA" id="ARBA00022737"/>
    </source>
</evidence>
<name>A0A8B8ZQZ7_PHODC</name>
<dbReference type="RefSeq" id="XP_038976665.1">
    <property type="nucleotide sequence ID" value="XM_039120737.1"/>
</dbReference>
<feature type="domain" description="Disease resistance R13L4/SHOC-2-like LRR" evidence="4">
    <location>
        <begin position="17"/>
        <end position="123"/>
    </location>
</feature>
<dbReference type="Proteomes" id="UP000228380">
    <property type="component" value="Unplaced"/>
</dbReference>
<evidence type="ECO:0000313" key="7">
    <source>
        <dbReference type="RefSeq" id="XP_038976664.1"/>
    </source>
</evidence>
<dbReference type="SMART" id="SM00369">
    <property type="entry name" value="LRR_TYP"/>
    <property type="match status" value="3"/>
</dbReference>
<dbReference type="Pfam" id="PF23247">
    <property type="entry name" value="LRR_RPS2"/>
    <property type="match status" value="1"/>
</dbReference>
<dbReference type="OrthoDB" id="1356450at2759"/>
<protein>
    <submittedName>
        <fullName evidence="6 7">Disease resistance protein RPS2-like</fullName>
    </submittedName>
</protein>
<keyword evidence="1" id="KW-0433">Leucine-rich repeat</keyword>
<evidence type="ECO:0000313" key="9">
    <source>
        <dbReference type="RefSeq" id="XP_038976666.1"/>
    </source>
</evidence>
<dbReference type="PANTHER" id="PTHR47186:SF52">
    <property type="entry name" value="BNAC05G11800D PROTEIN"/>
    <property type="match status" value="1"/>
</dbReference>
<gene>
    <name evidence="6 7 8 9" type="primary">LOC113462704</name>
</gene>
<evidence type="ECO:0000259" key="4">
    <source>
        <dbReference type="Pfam" id="PF23598"/>
    </source>
</evidence>
<keyword evidence="5" id="KW-1185">Reference proteome</keyword>
<organism evidence="5 9">
    <name type="scientific">Phoenix dactylifera</name>
    <name type="common">Date palm</name>
    <dbReference type="NCBI Taxonomy" id="42345"/>
    <lineage>
        <taxon>Eukaryota</taxon>
        <taxon>Viridiplantae</taxon>
        <taxon>Streptophyta</taxon>
        <taxon>Embryophyta</taxon>
        <taxon>Tracheophyta</taxon>
        <taxon>Spermatophyta</taxon>
        <taxon>Magnoliopsida</taxon>
        <taxon>Liliopsida</taxon>
        <taxon>Arecaceae</taxon>
        <taxon>Coryphoideae</taxon>
        <taxon>Phoeniceae</taxon>
        <taxon>Phoenix</taxon>
    </lineage>
</organism>
<dbReference type="RefSeq" id="XP_038976666.1">
    <property type="nucleotide sequence ID" value="XM_039120738.1"/>
</dbReference>
<dbReference type="GeneID" id="113462704"/>
<dbReference type="KEGG" id="pda:113462704"/>
<dbReference type="InterPro" id="IPR003591">
    <property type="entry name" value="Leu-rich_rpt_typical-subtyp"/>
</dbReference>
<dbReference type="PANTHER" id="PTHR47186">
    <property type="entry name" value="LEUCINE-RICH REPEAT-CONTAINING PROTEIN 57"/>
    <property type="match status" value="1"/>
</dbReference>
<dbReference type="Pfam" id="PF23598">
    <property type="entry name" value="LRR_14"/>
    <property type="match status" value="1"/>
</dbReference>
<evidence type="ECO:0000313" key="8">
    <source>
        <dbReference type="RefSeq" id="XP_038976665.1"/>
    </source>
</evidence>
<dbReference type="Gene3D" id="3.80.10.10">
    <property type="entry name" value="Ribonuclease Inhibitor"/>
    <property type="match status" value="2"/>
</dbReference>
<evidence type="ECO:0000259" key="3">
    <source>
        <dbReference type="Pfam" id="PF23247"/>
    </source>
</evidence>
<reference evidence="6 7" key="1">
    <citation type="submission" date="2025-04" db="UniProtKB">
        <authorList>
            <consortium name="RefSeq"/>
        </authorList>
    </citation>
    <scope>IDENTIFICATION</scope>
    <source>
        <tissue evidence="6 7">Young leaves</tissue>
    </source>
</reference>
<feature type="domain" description="Disease resistance protein At4g27190-like leucine-rich repeats" evidence="3">
    <location>
        <begin position="293"/>
        <end position="371"/>
    </location>
</feature>
<dbReference type="SUPFAM" id="SSF52058">
    <property type="entry name" value="L domain-like"/>
    <property type="match status" value="1"/>
</dbReference>
<accession>A0A8B8ZQZ7</accession>
<sequence length="414" mass="47523">MNNYIAELPQYLPDRPSLKVLMLQRNWSLKWIPPNLFQCMPALTYLDLSNTELEDLPKEIGRLVQLQYLNLSSTYIEALPKELACLKEMKYLLLSFVRSSPLRIPRGAISNLSKLRLLDLYGTEYEVWQVEGGRGHGNEENTASLEELEELNSKVMSSTTLQITVNAVPALKMLSRFDNVVTRQLHITRMSSSASIQLTPSIVKAQLGSLKILKSLQSLTIENNESLVELEVDGEDRDHDMDWRLPDLAYLELLNLKKLKVVNWTSVSISNFLPQLQSVTILECLELENANWVLLLPRLENLNIEICWKMQRVIDDSVGNHVGYNSAPAFRCLREMKLSQLGSLTSICNDAISFPSLEIIEIHYCHKLKQLPVKIMGSTLREIRGAKEWWQNLQWQDENVKASLLPYFRKWPSN</sequence>
<dbReference type="InterPro" id="IPR032675">
    <property type="entry name" value="LRR_dom_sf"/>
</dbReference>
<proteinExistence type="predicted"/>
<dbReference type="RefSeq" id="XP_038976663.1">
    <property type="nucleotide sequence ID" value="XM_039120735.1"/>
</dbReference>
<dbReference type="InterPro" id="IPR057135">
    <property type="entry name" value="At4g27190-like_LRR"/>
</dbReference>
<evidence type="ECO:0000313" key="5">
    <source>
        <dbReference type="Proteomes" id="UP000228380"/>
    </source>
</evidence>